<evidence type="ECO:0000313" key="23">
    <source>
        <dbReference type="Proteomes" id="UP000441208"/>
    </source>
</evidence>
<dbReference type="Proteomes" id="UP000433483">
    <property type="component" value="Unassembled WGS sequence"/>
</dbReference>
<dbReference type="Proteomes" id="UP000429523">
    <property type="component" value="Unassembled WGS sequence"/>
</dbReference>
<evidence type="ECO:0000259" key="7">
    <source>
        <dbReference type="Pfam" id="PF17917"/>
    </source>
</evidence>
<evidence type="ECO:0000256" key="5">
    <source>
        <dbReference type="ARBA" id="ARBA00022801"/>
    </source>
</evidence>
<evidence type="ECO:0000313" key="12">
    <source>
        <dbReference type="EMBL" id="KAE9126961.1"/>
    </source>
</evidence>
<dbReference type="InterPro" id="IPR041373">
    <property type="entry name" value="RT_RNaseH"/>
</dbReference>
<dbReference type="AlphaFoldDB" id="A0A6A3FKQ5"/>
<dbReference type="GO" id="GO:0004519">
    <property type="term" value="F:endonuclease activity"/>
    <property type="evidence" value="ECO:0007669"/>
    <property type="project" value="UniProtKB-KW"/>
</dbReference>
<evidence type="ECO:0000313" key="15">
    <source>
        <dbReference type="EMBL" id="KAE9245681.1"/>
    </source>
</evidence>
<dbReference type="EMBL" id="QXFX01000183">
    <property type="protein sequence ID" value="KAE9126961.1"/>
    <property type="molecule type" value="Genomic_DNA"/>
</dbReference>
<keyword evidence="6" id="KW-0695">RNA-directed DNA polymerase</keyword>
<dbReference type="Proteomes" id="UP000440732">
    <property type="component" value="Unassembled WGS sequence"/>
</dbReference>
<dbReference type="Proteomes" id="UP000440367">
    <property type="component" value="Unassembled WGS sequence"/>
</dbReference>
<name>A0A6A3FKQ5_9STRA</name>
<keyword evidence="5" id="KW-0378">Hydrolase</keyword>
<dbReference type="EMBL" id="QXFW01000180">
    <property type="protein sequence ID" value="KAE9021679.1"/>
    <property type="molecule type" value="Genomic_DNA"/>
</dbReference>
<dbReference type="PANTHER" id="PTHR37984:SF5">
    <property type="entry name" value="PROTEIN NYNRIN-LIKE"/>
    <property type="match status" value="1"/>
</dbReference>
<dbReference type="EMBL" id="QXFZ01000230">
    <property type="protein sequence ID" value="KAE9125689.1"/>
    <property type="molecule type" value="Genomic_DNA"/>
</dbReference>
<dbReference type="Pfam" id="PF17917">
    <property type="entry name" value="RT_RNaseH"/>
    <property type="match status" value="1"/>
</dbReference>
<evidence type="ECO:0000313" key="10">
    <source>
        <dbReference type="EMBL" id="KAE9021679.1"/>
    </source>
</evidence>
<evidence type="ECO:0000313" key="19">
    <source>
        <dbReference type="Proteomes" id="UP000433483"/>
    </source>
</evidence>
<protein>
    <recommendedName>
        <fullName evidence="27">Reverse transcriptase RNase H-like domain-containing protein</fullName>
    </recommendedName>
</protein>
<gene>
    <name evidence="17" type="ORF">PF001_g5133</name>
    <name evidence="16" type="ORF">PF002_g2357</name>
    <name evidence="15" type="ORF">PF004_g5136</name>
    <name evidence="14" type="ORF">PF005_g5860</name>
    <name evidence="13" type="ORF">PF006_g5198</name>
    <name evidence="11" type="ORF">PF007_g6266</name>
    <name evidence="9" type="ORF">PF009_g3752</name>
    <name evidence="12" type="ORF">PF010_g5098</name>
    <name evidence="10" type="ORF">PF011_g4839</name>
</gene>
<dbReference type="EMBL" id="QXGF01000109">
    <property type="protein sequence ID" value="KAE8946634.1"/>
    <property type="molecule type" value="Genomic_DNA"/>
</dbReference>
<evidence type="ECO:0000313" key="25">
    <source>
        <dbReference type="Proteomes" id="UP000476176"/>
    </source>
</evidence>
<evidence type="ECO:0000256" key="3">
    <source>
        <dbReference type="ARBA" id="ARBA00022722"/>
    </source>
</evidence>
<dbReference type="GO" id="GO:0003964">
    <property type="term" value="F:RNA-directed DNA polymerase activity"/>
    <property type="evidence" value="ECO:0007669"/>
    <property type="project" value="UniProtKB-KW"/>
</dbReference>
<dbReference type="Gene3D" id="1.10.340.70">
    <property type="match status" value="1"/>
</dbReference>
<dbReference type="CDD" id="cd09274">
    <property type="entry name" value="RNase_HI_RT_Ty3"/>
    <property type="match status" value="1"/>
</dbReference>
<feature type="domain" description="Integrase zinc-binding" evidence="8">
    <location>
        <begin position="194"/>
        <end position="237"/>
    </location>
</feature>
<reference evidence="18 19" key="1">
    <citation type="submission" date="2018-08" db="EMBL/GenBank/DDBJ databases">
        <title>Genomic investigation of the strawberry pathogen Phytophthora fragariae indicates pathogenicity is determined by transcriptional variation in three key races.</title>
        <authorList>
            <person name="Adams T.M."/>
            <person name="Armitage A.D."/>
            <person name="Sobczyk M.K."/>
            <person name="Bates H.J."/>
            <person name="Dunwell J.M."/>
            <person name="Nellist C.F."/>
            <person name="Harrison R.J."/>
        </authorList>
    </citation>
    <scope>NUCLEOTIDE SEQUENCE [LARGE SCALE GENOMIC DNA]</scope>
    <source>
        <strain evidence="17 20">A4</strain>
        <strain evidence="16 21">BC-1</strain>
        <strain evidence="15 25">BC-23</strain>
        <strain evidence="14 19">NOV-27</strain>
        <strain evidence="13 22">NOV-5</strain>
        <strain evidence="11 23">NOV-71</strain>
        <strain evidence="9 18">NOV-9</strain>
        <strain evidence="12 26">ONT-3</strain>
        <strain evidence="10 24">SCRP245</strain>
    </source>
</reference>
<evidence type="ECO:0000313" key="20">
    <source>
        <dbReference type="Proteomes" id="UP000437068"/>
    </source>
</evidence>
<organism evidence="9 18">
    <name type="scientific">Phytophthora fragariae</name>
    <dbReference type="NCBI Taxonomy" id="53985"/>
    <lineage>
        <taxon>Eukaryota</taxon>
        <taxon>Sar</taxon>
        <taxon>Stramenopiles</taxon>
        <taxon>Oomycota</taxon>
        <taxon>Peronosporomycetes</taxon>
        <taxon>Peronosporales</taxon>
        <taxon>Peronosporaceae</taxon>
        <taxon>Phytophthora</taxon>
    </lineage>
</organism>
<proteinExistence type="predicted"/>
<evidence type="ECO:0000313" key="16">
    <source>
        <dbReference type="EMBL" id="KAE9255431.1"/>
    </source>
</evidence>
<dbReference type="Proteomes" id="UP000441208">
    <property type="component" value="Unassembled WGS sequence"/>
</dbReference>
<evidence type="ECO:0000256" key="2">
    <source>
        <dbReference type="ARBA" id="ARBA00022695"/>
    </source>
</evidence>
<feature type="domain" description="Reverse transcriptase RNase H-like" evidence="7">
    <location>
        <begin position="11"/>
        <end position="107"/>
    </location>
</feature>
<keyword evidence="19" id="KW-1185">Reference proteome</keyword>
<dbReference type="OrthoDB" id="96878at2759"/>
<dbReference type="Proteomes" id="UP000476176">
    <property type="component" value="Unassembled WGS sequence"/>
</dbReference>
<dbReference type="GO" id="GO:0016787">
    <property type="term" value="F:hydrolase activity"/>
    <property type="evidence" value="ECO:0007669"/>
    <property type="project" value="UniProtKB-KW"/>
</dbReference>
<keyword evidence="4" id="KW-0255">Endonuclease</keyword>
<comment type="caution">
    <text evidence="9">The sequence shown here is derived from an EMBL/GenBank/DDBJ whole genome shotgun (WGS) entry which is preliminary data.</text>
</comment>
<dbReference type="EMBL" id="QXGA01000190">
    <property type="protein sequence ID" value="KAE9150429.1"/>
    <property type="molecule type" value="Genomic_DNA"/>
</dbReference>
<keyword evidence="2" id="KW-0548">Nucleotidyltransferase</keyword>
<evidence type="ECO:0000313" key="14">
    <source>
        <dbReference type="EMBL" id="KAE9224598.1"/>
    </source>
</evidence>
<evidence type="ECO:0000313" key="18">
    <source>
        <dbReference type="Proteomes" id="UP000429523"/>
    </source>
</evidence>
<dbReference type="Gene3D" id="3.10.20.370">
    <property type="match status" value="1"/>
</dbReference>
<dbReference type="Proteomes" id="UP000437068">
    <property type="component" value="Unassembled WGS sequence"/>
</dbReference>
<dbReference type="InterPro" id="IPR043502">
    <property type="entry name" value="DNA/RNA_pol_sf"/>
</dbReference>
<dbReference type="Proteomes" id="UP000488956">
    <property type="component" value="Unassembled WGS sequence"/>
</dbReference>
<accession>A0A6A3FKQ5</accession>
<evidence type="ECO:0000313" key="11">
    <source>
        <dbReference type="EMBL" id="KAE9125689.1"/>
    </source>
</evidence>
<evidence type="ECO:0000313" key="13">
    <source>
        <dbReference type="EMBL" id="KAE9150429.1"/>
    </source>
</evidence>
<evidence type="ECO:0000313" key="24">
    <source>
        <dbReference type="Proteomes" id="UP000460718"/>
    </source>
</evidence>
<evidence type="ECO:0000313" key="26">
    <source>
        <dbReference type="Proteomes" id="UP000488956"/>
    </source>
</evidence>
<evidence type="ECO:0000313" key="17">
    <source>
        <dbReference type="EMBL" id="KAE9321000.1"/>
    </source>
</evidence>
<dbReference type="InterPro" id="IPR041588">
    <property type="entry name" value="Integrase_H2C2"/>
</dbReference>
<evidence type="ECO:0000313" key="9">
    <source>
        <dbReference type="EMBL" id="KAE8946634.1"/>
    </source>
</evidence>
<evidence type="ECO:0000313" key="21">
    <source>
        <dbReference type="Proteomes" id="UP000440367"/>
    </source>
</evidence>
<keyword evidence="1" id="KW-0808">Transferase</keyword>
<dbReference type="PANTHER" id="PTHR37984">
    <property type="entry name" value="PROTEIN CBG26694"/>
    <property type="match status" value="1"/>
</dbReference>
<dbReference type="Proteomes" id="UP000460718">
    <property type="component" value="Unassembled WGS sequence"/>
</dbReference>
<keyword evidence="3" id="KW-0540">Nuclease</keyword>
<dbReference type="InterPro" id="IPR050951">
    <property type="entry name" value="Retrovirus_Pol_polyprotein"/>
</dbReference>
<evidence type="ECO:0000256" key="6">
    <source>
        <dbReference type="ARBA" id="ARBA00022918"/>
    </source>
</evidence>
<evidence type="ECO:0000313" key="22">
    <source>
        <dbReference type="Proteomes" id="UP000440732"/>
    </source>
</evidence>
<sequence length="241" mass="27142">MMLTVELAFPDYSKPFHVHTDASGYRLGAVISQGGRPPVFWSKKCNDAQKKYPANKLELLSIKLVLQVYRTMLLGHEVHIHTDHLNLTYGTYSNVPLLRWRLEIEQFGPELHYVKGENNTLSRLPRADDSNVQQQETLVAVTAVDLTTLSNVDLRDIARCQKRDGTATLKSATMKEINCVELQVDSNTGRIITPSSLQTPIIATNHEWLIHPGVTAMLRTMQNAFTWAGMARDVEKYPITG</sequence>
<evidence type="ECO:0000256" key="4">
    <source>
        <dbReference type="ARBA" id="ARBA00022759"/>
    </source>
</evidence>
<evidence type="ECO:0000256" key="1">
    <source>
        <dbReference type="ARBA" id="ARBA00022679"/>
    </source>
</evidence>
<evidence type="ECO:0008006" key="27">
    <source>
        <dbReference type="Google" id="ProtNLM"/>
    </source>
</evidence>
<dbReference type="EMBL" id="QXGE01000186">
    <property type="protein sequence ID" value="KAE9321000.1"/>
    <property type="molecule type" value="Genomic_DNA"/>
</dbReference>
<evidence type="ECO:0000259" key="8">
    <source>
        <dbReference type="Pfam" id="PF17921"/>
    </source>
</evidence>
<dbReference type="EMBL" id="QXGC01000187">
    <property type="protein sequence ID" value="KAE9245681.1"/>
    <property type="molecule type" value="Genomic_DNA"/>
</dbReference>
<dbReference type="SUPFAM" id="SSF56672">
    <property type="entry name" value="DNA/RNA polymerases"/>
    <property type="match status" value="1"/>
</dbReference>
<dbReference type="Pfam" id="PF17921">
    <property type="entry name" value="Integrase_H2C2"/>
    <property type="match status" value="1"/>
</dbReference>
<dbReference type="EMBL" id="QXGB01000208">
    <property type="protein sequence ID" value="KAE9224598.1"/>
    <property type="molecule type" value="Genomic_DNA"/>
</dbReference>
<dbReference type="EMBL" id="QXGD01000061">
    <property type="protein sequence ID" value="KAE9255431.1"/>
    <property type="molecule type" value="Genomic_DNA"/>
</dbReference>